<protein>
    <submittedName>
        <fullName evidence="1">Uncharacterized protein</fullName>
    </submittedName>
</protein>
<dbReference type="AlphaFoldDB" id="A0A0F9B4B2"/>
<evidence type="ECO:0000313" key="1">
    <source>
        <dbReference type="EMBL" id="KKL08637.1"/>
    </source>
</evidence>
<proteinExistence type="predicted"/>
<reference evidence="1" key="1">
    <citation type="journal article" date="2015" name="Nature">
        <title>Complex archaea that bridge the gap between prokaryotes and eukaryotes.</title>
        <authorList>
            <person name="Spang A."/>
            <person name="Saw J.H."/>
            <person name="Jorgensen S.L."/>
            <person name="Zaremba-Niedzwiedzka K."/>
            <person name="Martijn J."/>
            <person name="Lind A.E."/>
            <person name="van Eijk R."/>
            <person name="Schleper C."/>
            <person name="Guy L."/>
            <person name="Ettema T.J."/>
        </authorList>
    </citation>
    <scope>NUCLEOTIDE SEQUENCE</scope>
</reference>
<feature type="non-terminal residue" evidence="1">
    <location>
        <position position="232"/>
    </location>
</feature>
<sequence length="232" mass="25846">MNPAEEVVLLVVRQPDDLEGMIALAEPVGVEMPTEFRDEPRLGRVYNDPLYTTGPMALLLSAPCPRLVIEFALLRPAEPIQFGDQIARRLGSRVELVKLMRPAIAVDPDQYERRWIAIADVHPADHFMPWPGATNRMYVSPEVVHEALECTPYAVHVPRSTLAGERLQQVDRSGRQSANAARIFQVMVCRTESSPLGKLPLLGLRFHWKRASIGNVDCLVIPDTLDKPGKAA</sequence>
<dbReference type="EMBL" id="LAZR01042803">
    <property type="protein sequence ID" value="KKL08637.1"/>
    <property type="molecule type" value="Genomic_DNA"/>
</dbReference>
<name>A0A0F9B4B2_9ZZZZ</name>
<accession>A0A0F9B4B2</accession>
<organism evidence="1">
    <name type="scientific">marine sediment metagenome</name>
    <dbReference type="NCBI Taxonomy" id="412755"/>
    <lineage>
        <taxon>unclassified sequences</taxon>
        <taxon>metagenomes</taxon>
        <taxon>ecological metagenomes</taxon>
    </lineage>
</organism>
<comment type="caution">
    <text evidence="1">The sequence shown here is derived from an EMBL/GenBank/DDBJ whole genome shotgun (WGS) entry which is preliminary data.</text>
</comment>
<gene>
    <name evidence="1" type="ORF">LCGC14_2573890</name>
</gene>